<evidence type="ECO:0000256" key="1">
    <source>
        <dbReference type="SAM" id="Coils"/>
    </source>
</evidence>
<feature type="coiled-coil region" evidence="1">
    <location>
        <begin position="552"/>
        <end position="583"/>
    </location>
</feature>
<dbReference type="EMBL" id="JAKCXM010000025">
    <property type="protein sequence ID" value="KAJ0407042.1"/>
    <property type="molecule type" value="Genomic_DNA"/>
</dbReference>
<feature type="region of interest" description="Disordered" evidence="2">
    <location>
        <begin position="32"/>
        <end position="67"/>
    </location>
</feature>
<gene>
    <name evidence="3" type="ORF">P43SY_005315</name>
</gene>
<keyword evidence="4" id="KW-1185">Reference proteome</keyword>
<sequence length="989" mass="111332">MDASPRRAVGTLDSTPALGGTATRLNLKLKRKRPLAGSLPTLESPTRPIVLLPSTDDDAAERDDAPPHTVEISQRRRVAPLDAQVLQRQRLFLQPHGGPPVLGIEELVRLTERQPDERRQVSPLQLTLMPRKVATGDEVALMPCHSLEHRLVPSLSVERWREPIRDRDKRWVDEELSVLLAVQSQRAMQSLCRMTRLGARHKGKWSHWDAQRLHVYSGSASPTVLNDSASHQVLLRHQGAMVSRTYCIVSVFGVGLYGRLYGEGLADRPAGQHRCLRVVAYDPERSHTFTLDVSLRDLEWLFQARPELLQAGKKPALLQKIIALLFFEYPEPPAARVDPGEAPTDADAATERLAPPLPKLCISPEDKLSQAAQRRLEREERLRWEEQQRLLALAQLLKLPRRARHRVACEALRLSGRRFIVSVYHYPSQVRNFVVVAYAPHASRTFQLSIGVSEAAAMAQVFTLPHKWTPEQKVTIARALLPKLYLKGSYASGVDREPARMALAVRDDRVGAQAFWLALAAPESAASRQQLAVDKLMRAGRLTLQIELDAERDRVARELRETTEQLERQLQESGTKLNTLRERDVALGDEIEDINSGKGLADDRVSEDVAAERRQQQNERRRALKAERKALKDDTKALQAQVAVWRRDVQLATERARIAVEKAEQRFHNAVLALTEQAEAATRWLWSEPAELTRPQRQSEELRASATIARPRRWRPRPHLQSALFLASGACRLDGVRYRFSVFLVDDDGLSLEFYDAGTCARLRLELSRLECVGLTKRQHDAQLRIPTLAPAADSVCSRIAELRARYDSARQALNKLKKKSEVKRRQLRAELLVSAQEEGACWRAAPWSRVVQELCHRLRTTSDARAGRVDVDRCIFKATLPIVSIEDEEEEGGGGGLGLGGKGGGRDDDAAVYCHVRAFQRHDAVTFEVSDPLTGEQWALVYPESAELTLEFAVESFVEQQLHLEAIAMTLLLFRDPASGRRAVRFEE</sequence>
<feature type="coiled-coil region" evidence="1">
    <location>
        <begin position="609"/>
        <end position="641"/>
    </location>
</feature>
<feature type="coiled-coil region" evidence="1">
    <location>
        <begin position="800"/>
        <end position="831"/>
    </location>
</feature>
<evidence type="ECO:0000313" key="4">
    <source>
        <dbReference type="Proteomes" id="UP001209570"/>
    </source>
</evidence>
<evidence type="ECO:0000256" key="2">
    <source>
        <dbReference type="SAM" id="MobiDB-lite"/>
    </source>
</evidence>
<reference evidence="3" key="1">
    <citation type="submission" date="2021-12" db="EMBL/GenBank/DDBJ databases">
        <title>Prjna785345.</title>
        <authorList>
            <person name="Rujirawat T."/>
            <person name="Krajaejun T."/>
        </authorList>
    </citation>
    <scope>NUCLEOTIDE SEQUENCE</scope>
    <source>
        <strain evidence="3">Pi057C3</strain>
    </source>
</reference>
<dbReference type="AlphaFoldDB" id="A0AAD5LQK2"/>
<evidence type="ECO:0000313" key="3">
    <source>
        <dbReference type="EMBL" id="KAJ0407042.1"/>
    </source>
</evidence>
<dbReference type="Proteomes" id="UP001209570">
    <property type="component" value="Unassembled WGS sequence"/>
</dbReference>
<comment type="caution">
    <text evidence="3">The sequence shown here is derived from an EMBL/GenBank/DDBJ whole genome shotgun (WGS) entry which is preliminary data.</text>
</comment>
<keyword evidence="1" id="KW-0175">Coiled coil</keyword>
<accession>A0AAD5LQK2</accession>
<organism evidence="3 4">
    <name type="scientific">Pythium insidiosum</name>
    <name type="common">Pythiosis disease agent</name>
    <dbReference type="NCBI Taxonomy" id="114742"/>
    <lineage>
        <taxon>Eukaryota</taxon>
        <taxon>Sar</taxon>
        <taxon>Stramenopiles</taxon>
        <taxon>Oomycota</taxon>
        <taxon>Peronosporomycetes</taxon>
        <taxon>Pythiales</taxon>
        <taxon>Pythiaceae</taxon>
        <taxon>Pythium</taxon>
    </lineage>
</organism>
<proteinExistence type="predicted"/>
<name>A0AAD5LQK2_PYTIN</name>
<protein>
    <submittedName>
        <fullName evidence="3">Uncharacterized protein</fullName>
    </submittedName>
</protein>